<comment type="caution">
    <text evidence="1">The sequence shown here is derived from an EMBL/GenBank/DDBJ whole genome shotgun (WGS) entry which is preliminary data.</text>
</comment>
<reference evidence="1" key="1">
    <citation type="submission" date="2020-09" db="EMBL/GenBank/DDBJ databases">
        <title>Genome-Enabled Discovery of Anthraquinone Biosynthesis in Senna tora.</title>
        <authorList>
            <person name="Kang S.-H."/>
            <person name="Pandey R.P."/>
            <person name="Lee C.-M."/>
            <person name="Sim J.-S."/>
            <person name="Jeong J.-T."/>
            <person name="Choi B.-S."/>
            <person name="Jung M."/>
            <person name="Ginzburg D."/>
            <person name="Zhao K."/>
            <person name="Won S.Y."/>
            <person name="Oh T.-J."/>
            <person name="Yu Y."/>
            <person name="Kim N.-H."/>
            <person name="Lee O.R."/>
            <person name="Lee T.-H."/>
            <person name="Bashyal P."/>
            <person name="Kim T.-S."/>
            <person name="Lee W.-H."/>
            <person name="Kawkins C."/>
            <person name="Kim C.-K."/>
            <person name="Kim J.S."/>
            <person name="Ahn B.O."/>
            <person name="Rhee S.Y."/>
            <person name="Sohng J.K."/>
        </authorList>
    </citation>
    <scope>NUCLEOTIDE SEQUENCE</scope>
    <source>
        <tissue evidence="1">Leaf</tissue>
    </source>
</reference>
<dbReference type="Proteomes" id="UP000634136">
    <property type="component" value="Unassembled WGS sequence"/>
</dbReference>
<dbReference type="AlphaFoldDB" id="A0A834T0E4"/>
<sequence>MHEVRVICHGLQYVMRKTKIHVNAPFLCSLEQGHIPIGNRQKHGRTPNPHRWSPPKVIPIYVEPRRITRHQITSSSTITITSCVSAGFNHERLLHPTLVVLPNHLLSRRRYCDFVVVYLCVGFGFEVSDVLFGKRMGGWTWLGNQRSRTGGLGSNPREISAQELKKCQNDVPSATQWLTEQDTKTASSSSVTCTAKSGREASSFGSPLRWKKWRRMGGTGRRRSGCCRGGCRGMRDGRRGEGNGKGRRKENVGGVERCRFGVWWGCERGGLFGCVRFGGNEDRMELSGGW</sequence>
<protein>
    <submittedName>
        <fullName evidence="1">Protein TRANSPARENT TESTA GLABRA 1</fullName>
    </submittedName>
</protein>
<accession>A0A834T0E4</accession>
<gene>
    <name evidence="1" type="ORF">G2W53_034480</name>
</gene>
<keyword evidence="2" id="KW-1185">Reference proteome</keyword>
<proteinExistence type="predicted"/>
<name>A0A834T0E4_9FABA</name>
<evidence type="ECO:0000313" key="1">
    <source>
        <dbReference type="EMBL" id="KAF7813504.1"/>
    </source>
</evidence>
<organism evidence="1 2">
    <name type="scientific">Senna tora</name>
    <dbReference type="NCBI Taxonomy" id="362788"/>
    <lineage>
        <taxon>Eukaryota</taxon>
        <taxon>Viridiplantae</taxon>
        <taxon>Streptophyta</taxon>
        <taxon>Embryophyta</taxon>
        <taxon>Tracheophyta</taxon>
        <taxon>Spermatophyta</taxon>
        <taxon>Magnoliopsida</taxon>
        <taxon>eudicotyledons</taxon>
        <taxon>Gunneridae</taxon>
        <taxon>Pentapetalae</taxon>
        <taxon>rosids</taxon>
        <taxon>fabids</taxon>
        <taxon>Fabales</taxon>
        <taxon>Fabaceae</taxon>
        <taxon>Caesalpinioideae</taxon>
        <taxon>Cassia clade</taxon>
        <taxon>Senna</taxon>
    </lineage>
</organism>
<evidence type="ECO:0000313" key="2">
    <source>
        <dbReference type="Proteomes" id="UP000634136"/>
    </source>
</evidence>
<dbReference type="EMBL" id="JAAIUW010000010">
    <property type="protein sequence ID" value="KAF7813504.1"/>
    <property type="molecule type" value="Genomic_DNA"/>
</dbReference>